<feature type="compositionally biased region" description="Low complexity" evidence="7">
    <location>
        <begin position="28"/>
        <end position="45"/>
    </location>
</feature>
<accession>A0A8H3EWQ2</accession>
<dbReference type="PRINTS" id="PR00783">
    <property type="entry name" value="MINTRINSICP"/>
</dbReference>
<keyword evidence="10" id="KW-1185">Reference proteome</keyword>
<keyword evidence="5 8" id="KW-0472">Membrane</keyword>
<reference evidence="9" key="1">
    <citation type="submission" date="2021-03" db="EMBL/GenBank/DDBJ databases">
        <authorList>
            <person name="Tagirdzhanova G."/>
        </authorList>
    </citation>
    <scope>NUCLEOTIDE SEQUENCE</scope>
</reference>
<comment type="similarity">
    <text evidence="2 6">Belongs to the MIP/aquaporin (TC 1.A.8) family.</text>
</comment>
<organism evidence="9 10">
    <name type="scientific">Gomphillus americanus</name>
    <dbReference type="NCBI Taxonomy" id="1940652"/>
    <lineage>
        <taxon>Eukaryota</taxon>
        <taxon>Fungi</taxon>
        <taxon>Dikarya</taxon>
        <taxon>Ascomycota</taxon>
        <taxon>Pezizomycotina</taxon>
        <taxon>Lecanoromycetes</taxon>
        <taxon>OSLEUM clade</taxon>
        <taxon>Ostropomycetidae</taxon>
        <taxon>Ostropales</taxon>
        <taxon>Graphidaceae</taxon>
        <taxon>Gomphilloideae</taxon>
        <taxon>Gomphillus</taxon>
    </lineage>
</organism>
<dbReference type="Pfam" id="PF00230">
    <property type="entry name" value="MIP"/>
    <property type="match status" value="1"/>
</dbReference>
<keyword evidence="6" id="KW-0813">Transport</keyword>
<dbReference type="Proteomes" id="UP000664169">
    <property type="component" value="Unassembled WGS sequence"/>
</dbReference>
<feature type="region of interest" description="Disordered" evidence="7">
    <location>
        <begin position="28"/>
        <end position="56"/>
    </location>
</feature>
<evidence type="ECO:0000256" key="7">
    <source>
        <dbReference type="SAM" id="MobiDB-lite"/>
    </source>
</evidence>
<evidence type="ECO:0000256" key="5">
    <source>
        <dbReference type="ARBA" id="ARBA00023136"/>
    </source>
</evidence>
<feature type="transmembrane region" description="Helical" evidence="8">
    <location>
        <begin position="203"/>
        <end position="222"/>
    </location>
</feature>
<name>A0A8H3EWQ2_9LECA</name>
<sequence length="369" mass="40003">MDLEHGERAPKLGLPSWATACPDRHYTSGDGTVDTTGRTTTNRSSKATRVRGPSPDHLHSERFRALPYVVRGHIISMLGEFIGTFSFLFFALSATQVAVNGNNSLPWLSLQPASMFLYISLAFGFSLAVNAWTFFRVSGGLFNPAVNFALCLVGALTWTRGALLFVAQFLGALVAAAIVSALFPGDLSVDTTLGYSTNIAQGFFIEAFATFLLVLVILMLAAEKHDGRFLAPVGILGASDGERNKLVNINLGLGPLVGATAASLVYRLLKFLEYETANPDSIDPALLEKDSSGIPSRQPSTIVHAIKRSLTRPVSRIERDRRDGLEEDLYQDTREWQRADPLRRPTGFGEGLISTDAQGSTKVNRGVPD</sequence>
<evidence type="ECO:0000256" key="6">
    <source>
        <dbReference type="RuleBase" id="RU000477"/>
    </source>
</evidence>
<evidence type="ECO:0000256" key="8">
    <source>
        <dbReference type="SAM" id="Phobius"/>
    </source>
</evidence>
<dbReference type="SUPFAM" id="SSF81338">
    <property type="entry name" value="Aquaporin-like"/>
    <property type="match status" value="1"/>
</dbReference>
<dbReference type="PANTHER" id="PTHR19139:SF199">
    <property type="entry name" value="MIP17260P"/>
    <property type="match status" value="1"/>
</dbReference>
<evidence type="ECO:0000256" key="3">
    <source>
        <dbReference type="ARBA" id="ARBA00022692"/>
    </source>
</evidence>
<dbReference type="GO" id="GO:0015267">
    <property type="term" value="F:channel activity"/>
    <property type="evidence" value="ECO:0007669"/>
    <property type="project" value="InterPro"/>
</dbReference>
<evidence type="ECO:0000256" key="2">
    <source>
        <dbReference type="ARBA" id="ARBA00006175"/>
    </source>
</evidence>
<dbReference type="InterPro" id="IPR034294">
    <property type="entry name" value="Aquaporin_transptr"/>
</dbReference>
<dbReference type="InterPro" id="IPR023271">
    <property type="entry name" value="Aquaporin-like"/>
</dbReference>
<keyword evidence="3 6" id="KW-0812">Transmembrane</keyword>
<evidence type="ECO:0008006" key="11">
    <source>
        <dbReference type="Google" id="ProtNLM"/>
    </source>
</evidence>
<gene>
    <name evidence="9" type="ORF">GOMPHAMPRED_007772</name>
</gene>
<comment type="caution">
    <text evidence="9">The sequence shown here is derived from an EMBL/GenBank/DDBJ whole genome shotgun (WGS) entry which is preliminary data.</text>
</comment>
<protein>
    <recommendedName>
        <fullName evidence="11">Aquaporin-like protein</fullName>
    </recommendedName>
</protein>
<dbReference type="PANTHER" id="PTHR19139">
    <property type="entry name" value="AQUAPORIN TRANSPORTER"/>
    <property type="match status" value="1"/>
</dbReference>
<evidence type="ECO:0000256" key="4">
    <source>
        <dbReference type="ARBA" id="ARBA00022989"/>
    </source>
</evidence>
<evidence type="ECO:0000256" key="1">
    <source>
        <dbReference type="ARBA" id="ARBA00004141"/>
    </source>
</evidence>
<feature type="transmembrane region" description="Helical" evidence="8">
    <location>
        <begin position="163"/>
        <end position="183"/>
    </location>
</feature>
<feature type="transmembrane region" description="Helical" evidence="8">
    <location>
        <begin position="141"/>
        <end position="158"/>
    </location>
</feature>
<dbReference type="Gene3D" id="1.20.1080.10">
    <property type="entry name" value="Glycerol uptake facilitator protein"/>
    <property type="match status" value="1"/>
</dbReference>
<proteinExistence type="inferred from homology"/>
<feature type="region of interest" description="Disordered" evidence="7">
    <location>
        <begin position="336"/>
        <end position="369"/>
    </location>
</feature>
<evidence type="ECO:0000313" key="9">
    <source>
        <dbReference type="EMBL" id="CAF9912794.1"/>
    </source>
</evidence>
<dbReference type="InterPro" id="IPR000425">
    <property type="entry name" value="MIP"/>
</dbReference>
<feature type="transmembrane region" description="Helical" evidence="8">
    <location>
        <begin position="115"/>
        <end position="135"/>
    </location>
</feature>
<dbReference type="GO" id="GO:0016020">
    <property type="term" value="C:membrane"/>
    <property type="evidence" value="ECO:0007669"/>
    <property type="project" value="UniProtKB-SubCell"/>
</dbReference>
<evidence type="ECO:0000313" key="10">
    <source>
        <dbReference type="Proteomes" id="UP000664169"/>
    </source>
</evidence>
<dbReference type="AlphaFoldDB" id="A0A8H3EWQ2"/>
<dbReference type="EMBL" id="CAJPDQ010000007">
    <property type="protein sequence ID" value="CAF9912794.1"/>
    <property type="molecule type" value="Genomic_DNA"/>
</dbReference>
<dbReference type="OrthoDB" id="3222at2759"/>
<keyword evidence="4 8" id="KW-1133">Transmembrane helix</keyword>
<feature type="transmembrane region" description="Helical" evidence="8">
    <location>
        <begin position="74"/>
        <end position="94"/>
    </location>
</feature>
<comment type="subcellular location">
    <subcellularLocation>
        <location evidence="1">Membrane</location>
        <topology evidence="1">Multi-pass membrane protein</topology>
    </subcellularLocation>
</comment>